<reference evidence="1" key="1">
    <citation type="submission" date="2023-07" db="EMBL/GenBank/DDBJ databases">
        <title>Sorghum-associated microbial communities from plants grown in Nebraska, USA.</title>
        <authorList>
            <person name="Schachtman D."/>
        </authorList>
    </citation>
    <scope>NUCLEOTIDE SEQUENCE</scope>
    <source>
        <strain evidence="1">2697</strain>
    </source>
</reference>
<organism evidence="1 2">
    <name type="scientific">Pedobacter africanus</name>
    <dbReference type="NCBI Taxonomy" id="151894"/>
    <lineage>
        <taxon>Bacteria</taxon>
        <taxon>Pseudomonadati</taxon>
        <taxon>Bacteroidota</taxon>
        <taxon>Sphingobacteriia</taxon>
        <taxon>Sphingobacteriales</taxon>
        <taxon>Sphingobacteriaceae</taxon>
        <taxon>Pedobacter</taxon>
    </lineage>
</organism>
<name>A0ACC6L364_9SPHI</name>
<sequence>MSKIIRGMAGIIVAAGLFFGTGCKKPEGSEDTRIKPPVRTYVVTARIDKKGTNSNSEGTAVLKGTYDEGTKELNYTLEYKDLVPQLITLRSGAKGSVGTLVKELYKHTDEKASPLPVKGGFTLTSLQERTLLKGQWFVAIGTLTLNPEISGILTLKQK</sequence>
<evidence type="ECO:0000313" key="2">
    <source>
        <dbReference type="Proteomes" id="UP001246858"/>
    </source>
</evidence>
<keyword evidence="2" id="KW-1185">Reference proteome</keyword>
<protein>
    <submittedName>
        <fullName evidence="1">Uncharacterized protein</fullName>
    </submittedName>
</protein>
<accession>A0ACC6L364</accession>
<gene>
    <name evidence="1" type="ORF">J2X78_004457</name>
</gene>
<proteinExistence type="predicted"/>
<dbReference type="Proteomes" id="UP001246858">
    <property type="component" value="Unassembled WGS sequence"/>
</dbReference>
<comment type="caution">
    <text evidence="1">The sequence shown here is derived from an EMBL/GenBank/DDBJ whole genome shotgun (WGS) entry which is preliminary data.</text>
</comment>
<dbReference type="EMBL" id="JAVDTF010000005">
    <property type="protein sequence ID" value="MDR6785865.1"/>
    <property type="molecule type" value="Genomic_DNA"/>
</dbReference>
<evidence type="ECO:0000313" key="1">
    <source>
        <dbReference type="EMBL" id="MDR6785865.1"/>
    </source>
</evidence>